<evidence type="ECO:0000259" key="7">
    <source>
        <dbReference type="Pfam" id="PF05029"/>
    </source>
</evidence>
<feature type="domain" description="Timeless C-terminal" evidence="7">
    <location>
        <begin position="821"/>
        <end position="874"/>
    </location>
</feature>
<dbReference type="InterPro" id="IPR006906">
    <property type="entry name" value="Timeless_N"/>
</dbReference>
<dbReference type="GO" id="GO:0048511">
    <property type="term" value="P:rhythmic process"/>
    <property type="evidence" value="ECO:0007669"/>
    <property type="project" value="UniProtKB-KW"/>
</dbReference>
<evidence type="ECO:0000256" key="4">
    <source>
        <dbReference type="ARBA" id="ARBA00023306"/>
    </source>
</evidence>
<dbReference type="PANTHER" id="PTHR22940">
    <property type="entry name" value="TIMEOUT/TIMELESS-2"/>
    <property type="match status" value="1"/>
</dbReference>
<dbReference type="Pfam" id="PF04821">
    <property type="entry name" value="TIMELESS"/>
    <property type="match status" value="1"/>
</dbReference>
<dbReference type="GO" id="GO:0000076">
    <property type="term" value="P:DNA replication checkpoint signaling"/>
    <property type="evidence" value="ECO:0007669"/>
    <property type="project" value="TreeGrafter"/>
</dbReference>
<evidence type="ECO:0000256" key="5">
    <source>
        <dbReference type="SAM" id="MobiDB-lite"/>
    </source>
</evidence>
<comment type="subcellular location">
    <subcellularLocation>
        <location evidence="1">Nucleus</location>
    </subcellularLocation>
</comment>
<feature type="compositionally biased region" description="Basic residues" evidence="5">
    <location>
        <begin position="895"/>
        <end position="909"/>
    </location>
</feature>
<feature type="compositionally biased region" description="Basic and acidic residues" evidence="5">
    <location>
        <begin position="1028"/>
        <end position="1042"/>
    </location>
</feature>
<dbReference type="InterPro" id="IPR044998">
    <property type="entry name" value="Timeless"/>
</dbReference>
<proteinExistence type="inferred from homology"/>
<evidence type="ECO:0000313" key="8">
    <source>
        <dbReference type="EMBL" id="CRZ09737.1"/>
    </source>
</evidence>
<feature type="region of interest" description="Disordered" evidence="5">
    <location>
        <begin position="891"/>
        <end position="932"/>
    </location>
</feature>
<evidence type="ECO:0000256" key="3">
    <source>
        <dbReference type="ARBA" id="ARBA00023242"/>
    </source>
</evidence>
<dbReference type="GO" id="GO:0003677">
    <property type="term" value="F:DNA binding"/>
    <property type="evidence" value="ECO:0007669"/>
    <property type="project" value="TreeGrafter"/>
</dbReference>
<accession>A0A0H5R7K7</accession>
<dbReference type="GO" id="GO:0043111">
    <property type="term" value="P:replication fork arrest"/>
    <property type="evidence" value="ECO:0007669"/>
    <property type="project" value="TreeGrafter"/>
</dbReference>
<organism evidence="8">
    <name type="scientific">Spongospora subterranea</name>
    <dbReference type="NCBI Taxonomy" id="70186"/>
    <lineage>
        <taxon>Eukaryota</taxon>
        <taxon>Sar</taxon>
        <taxon>Rhizaria</taxon>
        <taxon>Endomyxa</taxon>
        <taxon>Phytomyxea</taxon>
        <taxon>Plasmodiophorida</taxon>
        <taxon>Plasmodiophoridae</taxon>
        <taxon>Spongospora</taxon>
    </lineage>
</organism>
<dbReference type="AlphaFoldDB" id="A0A0H5R7K7"/>
<evidence type="ECO:0000259" key="6">
    <source>
        <dbReference type="Pfam" id="PF04821"/>
    </source>
</evidence>
<evidence type="ECO:0008006" key="9">
    <source>
        <dbReference type="Google" id="ProtNLM"/>
    </source>
</evidence>
<sequence>TAAGYRMQYMSDLDDDPVVTDCPKKKSELLQHCQRLGARDQQGKFIPGPDTLDSLRALIDALQCRDSDYNRINLGQWNTLQSSILPLFCCTRNNEKLISTILKVLVLLMKPVPSGAIQASNQCHYLQLYKHALCRSDAFAIVIVQIQGIIAKQSRSRTKQESIILLRVVQFIQRVLAVPHVDSSSCPNALLDHLHDRCVLILHKEHVLDVILYLVQTEFTNDQTGRTTGYEKDGSLLFLLLDCVYFIIKEHSPKSLFTPVDTSGCTVQDLLDQERLSALKNNRSTSSRHSKFGGVVKVSVVGGGSRFITNPFNRGAADSQKRGANPISGSGSQHFFSDQARVVTLEFAQAILNSCNELISTLLTVSELRFALCEDILDPNLRLPVVSFLSTIAFVLQLNREMQLHHRAEEPKSFSIQNVKSPLSKTSIDAICGFLVLSSSRGDWEMIQPALLCYKEFLRTVINVHDSGSRNLSQKMIHVFAQKGECKLVLPALLKRFTIKRAPLEIVALLVEAIYFQIKIMDRATGTAKNRNKNAKRSEKDNSEVESDHENQFDNTADITMFLQKCAHPQSIDTIMQIFARYRANERALNDYAVKVLHKLTVQLPYCPMLFRVPFFCIYEEILNDATTKKDPAFSNLRTFCKYVMRQFFFLGANNPSMVIEALVTCSKSICEVVNDSGESGMRVIIPESHREHWNERDDSVLQQNYQSTVDCSDFYSAFKELLPQRSARAIFNRLRKLGLPPPPISSRVARAVTKTQPCLSSEDEAADDESADGKALLDSLSRFLKTTVKKILSSSEPSGASWFVEQLRCCLSAKLLFNESSDFALIPFTRQQKQALTLKEFQTLLRSLYMTPPSPQRSTSFWRIPVKYSADDIAKMLTIISSAIEEYETGSPVRTKRRNISRSVKKKKSITDDNDVANESYSEKDQLTNHPDEMPEHAEVLLQEQTVVPDRPGANSDREVSTNLAADLENGQNPEMVDEYDSASFMARKVVRRRKKRNISDSDDSSGSHSEHDLGANMSLHGSVPLNKERTDVDDSSDVERLISMAGA</sequence>
<feature type="non-terminal residue" evidence="8">
    <location>
        <position position="1"/>
    </location>
</feature>
<dbReference type="InterPro" id="IPR007725">
    <property type="entry name" value="TIMELESS_C"/>
</dbReference>
<keyword evidence="4" id="KW-0131">Cell cycle</keyword>
<comment type="similarity">
    <text evidence="2">Belongs to the timeless family.</text>
</comment>
<evidence type="ECO:0000256" key="2">
    <source>
        <dbReference type="ARBA" id="ARBA00008174"/>
    </source>
</evidence>
<dbReference type="GO" id="GO:0006281">
    <property type="term" value="P:DNA repair"/>
    <property type="evidence" value="ECO:0007669"/>
    <property type="project" value="TreeGrafter"/>
</dbReference>
<feature type="domain" description="Timeless N-terminal" evidence="6">
    <location>
        <begin position="45"/>
        <end position="298"/>
    </location>
</feature>
<protein>
    <recommendedName>
        <fullName evidence="9">Timeless N-terminal domain-containing protein</fullName>
    </recommendedName>
</protein>
<dbReference type="GO" id="GO:0031298">
    <property type="term" value="C:replication fork protection complex"/>
    <property type="evidence" value="ECO:0007669"/>
    <property type="project" value="TreeGrafter"/>
</dbReference>
<dbReference type="PANTHER" id="PTHR22940:SF4">
    <property type="entry name" value="PROTEIN TIMELESS HOMOLOG"/>
    <property type="match status" value="1"/>
</dbReference>
<feature type="compositionally biased region" description="Basic and acidic residues" evidence="5">
    <location>
        <begin position="536"/>
        <end position="550"/>
    </location>
</feature>
<evidence type="ECO:0000256" key="1">
    <source>
        <dbReference type="ARBA" id="ARBA00004123"/>
    </source>
</evidence>
<keyword evidence="3" id="KW-0539">Nucleus</keyword>
<feature type="region of interest" description="Disordered" evidence="5">
    <location>
        <begin position="993"/>
        <end position="1049"/>
    </location>
</feature>
<reference evidence="8" key="1">
    <citation type="submission" date="2015-04" db="EMBL/GenBank/DDBJ databases">
        <title>The genome sequence of the plant pathogenic Rhizarian Plasmodiophora brassicae reveals insights in its biotrophic life cycle and the origin of chitin synthesis.</title>
        <authorList>
            <person name="Schwelm A."/>
            <person name="Fogelqvist J."/>
            <person name="Knaust A."/>
            <person name="Julke S."/>
            <person name="Lilja T."/>
            <person name="Dhandapani V."/>
            <person name="Bonilla-Rosso G."/>
            <person name="Karlsson M."/>
            <person name="Shevchenko A."/>
            <person name="Choi S.R."/>
            <person name="Kim H.G."/>
            <person name="Park J.Y."/>
            <person name="Lim Y.P."/>
            <person name="Ludwig-Muller J."/>
            <person name="Dixelius C."/>
        </authorList>
    </citation>
    <scope>NUCLEOTIDE SEQUENCE</scope>
    <source>
        <tissue evidence="8">Potato root galls</tissue>
    </source>
</reference>
<name>A0A0H5R7K7_9EUKA</name>
<dbReference type="EMBL" id="HACM01009295">
    <property type="protein sequence ID" value="CRZ09737.1"/>
    <property type="molecule type" value="Transcribed_RNA"/>
</dbReference>
<feature type="compositionally biased region" description="Basic and acidic residues" evidence="5">
    <location>
        <begin position="922"/>
        <end position="932"/>
    </location>
</feature>
<feature type="region of interest" description="Disordered" evidence="5">
    <location>
        <begin position="527"/>
        <end position="550"/>
    </location>
</feature>
<dbReference type="Pfam" id="PF05029">
    <property type="entry name" value="TIMELESS_C"/>
    <property type="match status" value="1"/>
</dbReference>